<feature type="region of interest" description="Disordered" evidence="1">
    <location>
        <begin position="189"/>
        <end position="222"/>
    </location>
</feature>
<comment type="caution">
    <text evidence="4">The sequence shown here is derived from an EMBL/GenBank/DDBJ whole genome shotgun (WGS) entry which is preliminary data.</text>
</comment>
<dbReference type="FunFam" id="3.30.70.270:FF:000026">
    <property type="entry name" value="Transposon Ty3-G Gag-Pol polyprotein"/>
    <property type="match status" value="1"/>
</dbReference>
<feature type="compositionally biased region" description="Low complexity" evidence="1">
    <location>
        <begin position="79"/>
        <end position="88"/>
    </location>
</feature>
<dbReference type="PROSITE" id="PS50994">
    <property type="entry name" value="INTEGRASE"/>
    <property type="match status" value="1"/>
</dbReference>
<keyword evidence="2" id="KW-0812">Transmembrane</keyword>
<dbReference type="Pfam" id="PF17919">
    <property type="entry name" value="RT_RNaseH_2"/>
    <property type="match status" value="1"/>
</dbReference>
<evidence type="ECO:0000313" key="4">
    <source>
        <dbReference type="EMBL" id="KAJ8041903.1"/>
    </source>
</evidence>
<evidence type="ECO:0000256" key="2">
    <source>
        <dbReference type="SAM" id="Phobius"/>
    </source>
</evidence>
<dbReference type="InterPro" id="IPR041577">
    <property type="entry name" value="RT_RNaseH_2"/>
</dbReference>
<feature type="region of interest" description="Disordered" evidence="1">
    <location>
        <begin position="1228"/>
        <end position="1258"/>
    </location>
</feature>
<protein>
    <recommendedName>
        <fullName evidence="3">Integrase catalytic domain-containing protein</fullName>
    </recommendedName>
</protein>
<feature type="compositionally biased region" description="Polar residues" evidence="1">
    <location>
        <begin position="200"/>
        <end position="215"/>
    </location>
</feature>
<evidence type="ECO:0000256" key="1">
    <source>
        <dbReference type="SAM" id="MobiDB-lite"/>
    </source>
</evidence>
<dbReference type="GO" id="GO:0003676">
    <property type="term" value="F:nucleic acid binding"/>
    <property type="evidence" value="ECO:0007669"/>
    <property type="project" value="InterPro"/>
</dbReference>
<dbReference type="Pfam" id="PF00665">
    <property type="entry name" value="rve"/>
    <property type="match status" value="1"/>
</dbReference>
<feature type="compositionally biased region" description="Basic residues" evidence="1">
    <location>
        <begin position="267"/>
        <end position="284"/>
    </location>
</feature>
<dbReference type="Gene3D" id="3.30.420.10">
    <property type="entry name" value="Ribonuclease H-like superfamily/Ribonuclease H"/>
    <property type="match status" value="1"/>
</dbReference>
<gene>
    <name evidence="4" type="ORF">HOLleu_12832</name>
</gene>
<feature type="region of interest" description="Disordered" evidence="1">
    <location>
        <begin position="267"/>
        <end position="298"/>
    </location>
</feature>
<feature type="region of interest" description="Disordered" evidence="1">
    <location>
        <begin position="68"/>
        <end position="88"/>
    </location>
</feature>
<feature type="domain" description="Integrase catalytic" evidence="3">
    <location>
        <begin position="1069"/>
        <end position="1222"/>
    </location>
</feature>
<proteinExistence type="predicted"/>
<evidence type="ECO:0000259" key="3">
    <source>
        <dbReference type="PROSITE" id="PS50994"/>
    </source>
</evidence>
<dbReference type="GO" id="GO:0016740">
    <property type="term" value="F:transferase activity"/>
    <property type="evidence" value="ECO:0007669"/>
    <property type="project" value="InterPro"/>
</dbReference>
<dbReference type="Proteomes" id="UP001152320">
    <property type="component" value="Chromosome 5"/>
</dbReference>
<feature type="region of interest" description="Disordered" evidence="1">
    <location>
        <begin position="430"/>
        <end position="449"/>
    </location>
</feature>
<reference evidence="4" key="1">
    <citation type="submission" date="2021-10" db="EMBL/GenBank/DDBJ databases">
        <title>Tropical sea cucumber genome reveals ecological adaptation and Cuvierian tubules defense mechanism.</title>
        <authorList>
            <person name="Chen T."/>
        </authorList>
    </citation>
    <scope>NUCLEOTIDE SEQUENCE</scope>
    <source>
        <strain evidence="4">Nanhai2018</strain>
        <tissue evidence="4">Muscle</tissue>
    </source>
</reference>
<dbReference type="GO" id="GO:0015074">
    <property type="term" value="P:DNA integration"/>
    <property type="evidence" value="ECO:0007669"/>
    <property type="project" value="InterPro"/>
</dbReference>
<dbReference type="InterPro" id="IPR041588">
    <property type="entry name" value="Integrase_H2C2"/>
</dbReference>
<dbReference type="Gene3D" id="3.30.70.270">
    <property type="match status" value="2"/>
</dbReference>
<accession>A0A9Q1CBX7</accession>
<dbReference type="InterPro" id="IPR036397">
    <property type="entry name" value="RNaseH_sf"/>
</dbReference>
<evidence type="ECO:0000313" key="5">
    <source>
        <dbReference type="Proteomes" id="UP001152320"/>
    </source>
</evidence>
<dbReference type="OrthoDB" id="5951220at2759"/>
<dbReference type="InterPro" id="IPR043502">
    <property type="entry name" value="DNA/RNA_pol_sf"/>
</dbReference>
<feature type="region of interest" description="Disordered" evidence="1">
    <location>
        <begin position="1344"/>
        <end position="1370"/>
    </location>
</feature>
<dbReference type="GO" id="GO:0006506">
    <property type="term" value="P:GPI anchor biosynthetic process"/>
    <property type="evidence" value="ECO:0007669"/>
    <property type="project" value="InterPro"/>
</dbReference>
<dbReference type="Pfam" id="PF04987">
    <property type="entry name" value="PigN"/>
    <property type="match status" value="1"/>
</dbReference>
<feature type="transmembrane region" description="Helical" evidence="2">
    <location>
        <begin position="1434"/>
        <end position="1458"/>
    </location>
</feature>
<dbReference type="Pfam" id="PF00078">
    <property type="entry name" value="RVT_1"/>
    <property type="match status" value="1"/>
</dbReference>
<dbReference type="PANTHER" id="PTHR37984">
    <property type="entry name" value="PROTEIN CBG26694"/>
    <property type="match status" value="1"/>
</dbReference>
<dbReference type="InterPro" id="IPR043128">
    <property type="entry name" value="Rev_trsase/Diguanyl_cyclase"/>
</dbReference>
<feature type="compositionally biased region" description="Basic and acidic residues" evidence="1">
    <location>
        <begin position="430"/>
        <end position="439"/>
    </location>
</feature>
<feature type="compositionally biased region" description="Basic and acidic residues" evidence="1">
    <location>
        <begin position="189"/>
        <end position="199"/>
    </location>
</feature>
<dbReference type="CDD" id="cd01647">
    <property type="entry name" value="RT_LTR"/>
    <property type="match status" value="1"/>
</dbReference>
<dbReference type="FunFam" id="3.30.420.10:FF:000063">
    <property type="entry name" value="Retrovirus-related Pol polyprotein from transposon 297-like Protein"/>
    <property type="match status" value="1"/>
</dbReference>
<dbReference type="SUPFAM" id="SSF56672">
    <property type="entry name" value="DNA/RNA polymerases"/>
    <property type="match status" value="1"/>
</dbReference>
<feature type="compositionally biased region" description="Polar residues" evidence="1">
    <location>
        <begin position="1352"/>
        <end position="1368"/>
    </location>
</feature>
<dbReference type="Pfam" id="PF17921">
    <property type="entry name" value="Integrase_H2C2"/>
    <property type="match status" value="1"/>
</dbReference>
<dbReference type="InterPro" id="IPR050951">
    <property type="entry name" value="Retrovirus_Pol_polyprotein"/>
</dbReference>
<dbReference type="EMBL" id="JAIZAY010000005">
    <property type="protein sequence ID" value="KAJ8041903.1"/>
    <property type="molecule type" value="Genomic_DNA"/>
</dbReference>
<feature type="compositionally biased region" description="Basic and acidic residues" evidence="1">
    <location>
        <begin position="1238"/>
        <end position="1255"/>
    </location>
</feature>
<dbReference type="CDD" id="cd09274">
    <property type="entry name" value="RNase_HI_RT_Ty3"/>
    <property type="match status" value="1"/>
</dbReference>
<dbReference type="InterPro" id="IPR000477">
    <property type="entry name" value="RT_dom"/>
</dbReference>
<feature type="transmembrane region" description="Helical" evidence="2">
    <location>
        <begin position="1377"/>
        <end position="1395"/>
    </location>
</feature>
<dbReference type="Gene3D" id="1.10.340.70">
    <property type="match status" value="1"/>
</dbReference>
<dbReference type="GO" id="GO:0005789">
    <property type="term" value="C:endoplasmic reticulum membrane"/>
    <property type="evidence" value="ECO:0007669"/>
    <property type="project" value="InterPro"/>
</dbReference>
<dbReference type="Gene3D" id="3.10.10.10">
    <property type="entry name" value="HIV Type 1 Reverse Transcriptase, subunit A, domain 1"/>
    <property type="match status" value="1"/>
</dbReference>
<dbReference type="SUPFAM" id="SSF53098">
    <property type="entry name" value="Ribonuclease H-like"/>
    <property type="match status" value="1"/>
</dbReference>
<sequence>MHAAINRTLRAQPFVPHDNPLKVGQQWTDWLESIEREFRFFKITESQDKKDAILMFGGKELCRLEKSLPETTENQPGLSAASSDGSGDTRNVYDKLISKLNNYFKPQVNKHHARYVFLKLRPQKHESTVQYASRLREKAADCNFDNQDERILEHIIQTIPNEHLITKAISKKWDLPTFLKEAAQLEETKGQVKEMRDTSDTSSTVEAHKTVQQKFKPTKPMKSNPLPQCMYCGLRNKHPPGKDCPAYGQTCRNCGGRNHFAKVCRKKSQIRKPHNSHRSKQTKAKKVETESNTSSEDDEYFEKHLNVRTAQGDTKGEETVLVHFDDVGIYAEPDSGATGNIMDEHQFKAFKNRTKNPIQLQKSKVKVSTLQGRLKVKGEFETMIQNQTRGTQTKVIVVRGRNGSPPLLCKQTLLDLGMLKIDPTGRLKVESPTTDEVHARKTASGDQANSAREVLKKYDQVFQNIGCMKGVTGKFTMKPNTSSVAQRPRHVPYYLQKPLKEWLDQGLKEDIFEQVPEGEPITWCSPMVVQPKPRFRNIPKDKLKPNQIRASIDLRVPNKCMERNRITPAPIVEDFMYKFHDCKVFSKLDMRQGYHQLMLDPTSREIATFSTPWGNMRPKRLVFGAKSSQDLFDEAVYKIFGDIPHVLNQRDDILLGGRTLDEHNETLSKVLGRAAEHNITFNREKCEFGVTELEFYGYKFTKDGLKATDEKIRAVKEAKAPRSKEAVRSFLGMLGYLSKFIPNYADLTAPLRELTHQNVTFKWEAKHSKAFQALKDSITSDTTMAYFDPRLPIIVRTEASFNEGLSAGLFQKTEKGIQPVHYVSRTLTETEKRYSQTEKDALAVKWAKDRLSIYLLGAPRFKIVTAHKPLIPMFTKPTAKLPPRIEKWVMDMQNVDYEMVYEPGRDEKDPLDFLSRHPMQETDDDETELIIRQIVADEHSVVIDKILKHTKEDNQLQKVKQRIKCNDWDQYKKDPDIMPFYHIRDELYEAEGLIFRLHQIIIPTSLQRKVVNVADNMGHLGMTKTKKMLRAKYWFPGLGTLTEKIVGQCFECGVTTKEHRQEPIKTMEIPDEPWDTVAIDFGGPYPDGHYNLVVIDKRSRYPEVERLYSTAFKPTRDKLKKIFANQGIPKRVETDNGPPFSSKEFAEFASQEGFTHHPVTPEHARANGEAESFMKLLNKTEQIAHLQGRDTNVALQEMLMGFRSTPHPATGETPYRALNKRTVRTKLDHSQQEAAAEPDEKQITENDKHFKQKSNEKRHRNVKEHTFVVGDYVLFRQQKRNKWSTAYEPAFYVIYRIDGSSISARRVSDGRQVYRDASKFKQAGQFICNQDDNEDWREKLLRGIPHKPDQPENYTQPTGIDQSESATSPDHAGDTTVAILLILVTCTFHAIHVVLRVPTASLFLVVLLMSDAMALQFFFLVRDSGSWLEIGTSISHYVIVMSMILFLNLLLVLAKFFTTFKFQSLRSKSHHL</sequence>
<dbReference type="InterPro" id="IPR012337">
    <property type="entry name" value="RNaseH-like_sf"/>
</dbReference>
<name>A0A9Q1CBX7_HOLLE</name>
<dbReference type="InterPro" id="IPR017852">
    <property type="entry name" value="GPI_EtnP_transferase_1_C"/>
</dbReference>
<keyword evidence="5" id="KW-1185">Reference proteome</keyword>
<feature type="transmembrane region" description="Helical" evidence="2">
    <location>
        <begin position="1402"/>
        <end position="1422"/>
    </location>
</feature>
<keyword evidence="2" id="KW-0472">Membrane</keyword>
<dbReference type="InterPro" id="IPR001584">
    <property type="entry name" value="Integrase_cat-core"/>
</dbReference>
<dbReference type="PANTHER" id="PTHR37984:SF11">
    <property type="entry name" value="INTEGRASE CATALYTIC DOMAIN-CONTAINING PROTEIN"/>
    <property type="match status" value="1"/>
</dbReference>
<organism evidence="4 5">
    <name type="scientific">Holothuria leucospilota</name>
    <name type="common">Black long sea cucumber</name>
    <name type="synonym">Mertensiothuria leucospilota</name>
    <dbReference type="NCBI Taxonomy" id="206669"/>
    <lineage>
        <taxon>Eukaryota</taxon>
        <taxon>Metazoa</taxon>
        <taxon>Echinodermata</taxon>
        <taxon>Eleutherozoa</taxon>
        <taxon>Echinozoa</taxon>
        <taxon>Holothuroidea</taxon>
        <taxon>Aspidochirotacea</taxon>
        <taxon>Aspidochirotida</taxon>
        <taxon>Holothuriidae</taxon>
        <taxon>Holothuria</taxon>
    </lineage>
</organism>
<keyword evidence="2" id="KW-1133">Transmembrane helix</keyword>